<dbReference type="GeneTree" id="ENSGT01030000234768"/>
<sequence>MTARSIRVTLADMLDDLPGKNFDDFVDQLLDCGEEPRVRRNRVEGKSRLEVVDVLVSTFTETGAVRVSVEVLKQINCHEQANKLGELSGHALRPRFVLKCLIATVGNWEPGPPRLLAQSHATGTL</sequence>
<accession>A0AAQ4QB71</accession>
<dbReference type="SMART" id="SM01289">
    <property type="entry name" value="PYRIN"/>
    <property type="match status" value="1"/>
</dbReference>
<dbReference type="SUPFAM" id="SSF47986">
    <property type="entry name" value="DEATH domain"/>
    <property type="match status" value="1"/>
</dbReference>
<dbReference type="Pfam" id="PF02758">
    <property type="entry name" value="PYRIN"/>
    <property type="match status" value="1"/>
</dbReference>
<keyword evidence="3" id="KW-1185">Reference proteome</keyword>
<feature type="domain" description="Pyrin" evidence="1">
    <location>
        <begin position="1"/>
        <end position="90"/>
    </location>
</feature>
<evidence type="ECO:0000259" key="1">
    <source>
        <dbReference type="PROSITE" id="PS50824"/>
    </source>
</evidence>
<dbReference type="Ensembl" id="ENSGACT00000061510.1">
    <property type="protein sequence ID" value="ENSGACP00000048494.1"/>
    <property type="gene ID" value="ENSGACG00000037631.1"/>
</dbReference>
<protein>
    <recommendedName>
        <fullName evidence="1">Pyrin domain-containing protein</fullName>
    </recommendedName>
</protein>
<dbReference type="InterPro" id="IPR011029">
    <property type="entry name" value="DEATH-like_dom_sf"/>
</dbReference>
<dbReference type="PROSITE" id="PS50824">
    <property type="entry name" value="DAPIN"/>
    <property type="match status" value="1"/>
</dbReference>
<reference evidence="2" key="3">
    <citation type="submission" date="2025-09" db="UniProtKB">
        <authorList>
            <consortium name="Ensembl"/>
        </authorList>
    </citation>
    <scope>IDENTIFICATION</scope>
</reference>
<reference evidence="2" key="2">
    <citation type="submission" date="2025-08" db="UniProtKB">
        <authorList>
            <consortium name="Ensembl"/>
        </authorList>
    </citation>
    <scope>IDENTIFICATION</scope>
</reference>
<organism evidence="2 3">
    <name type="scientific">Gasterosteus aculeatus aculeatus</name>
    <name type="common">three-spined stickleback</name>
    <dbReference type="NCBI Taxonomy" id="481459"/>
    <lineage>
        <taxon>Eukaryota</taxon>
        <taxon>Metazoa</taxon>
        <taxon>Chordata</taxon>
        <taxon>Craniata</taxon>
        <taxon>Vertebrata</taxon>
        <taxon>Euteleostomi</taxon>
        <taxon>Actinopterygii</taxon>
        <taxon>Neopterygii</taxon>
        <taxon>Teleostei</taxon>
        <taxon>Neoteleostei</taxon>
        <taxon>Acanthomorphata</taxon>
        <taxon>Eupercaria</taxon>
        <taxon>Perciformes</taxon>
        <taxon>Cottioidei</taxon>
        <taxon>Gasterosteales</taxon>
        <taxon>Gasterosteidae</taxon>
        <taxon>Gasterosteus</taxon>
    </lineage>
</organism>
<proteinExistence type="predicted"/>
<dbReference type="Proteomes" id="UP000007635">
    <property type="component" value="Chromosome XX"/>
</dbReference>
<dbReference type="AlphaFoldDB" id="A0AAQ4QB71"/>
<dbReference type="InterPro" id="IPR004020">
    <property type="entry name" value="DAPIN"/>
</dbReference>
<evidence type="ECO:0000313" key="3">
    <source>
        <dbReference type="Proteomes" id="UP000007635"/>
    </source>
</evidence>
<dbReference type="Gene3D" id="1.10.533.10">
    <property type="entry name" value="Death Domain, Fas"/>
    <property type="match status" value="1"/>
</dbReference>
<evidence type="ECO:0000313" key="2">
    <source>
        <dbReference type="Ensembl" id="ENSGACP00000048494.1"/>
    </source>
</evidence>
<reference evidence="2 3" key="1">
    <citation type="journal article" date="2021" name="G3 (Bethesda)">
        <title>Improved contiguity of the threespine stickleback genome using long-read sequencing.</title>
        <authorList>
            <person name="Nath S."/>
            <person name="Shaw D.E."/>
            <person name="White M.A."/>
        </authorList>
    </citation>
    <scope>NUCLEOTIDE SEQUENCE [LARGE SCALE GENOMIC DNA]</scope>
    <source>
        <strain evidence="2 3">Lake Benthic</strain>
    </source>
</reference>
<name>A0AAQ4QB71_GASAC</name>